<dbReference type="Proteomes" id="UP000245708">
    <property type="component" value="Unassembled WGS sequence"/>
</dbReference>
<sequence length="142" mass="15470">MRGAAIATAVLMTVPPEIAGACVFDPPRCATVGGAAFLQHVEGNVVWFNEWRDADQLTRRVLVECTSRQGIMVTDRPDDDVRLRQVAEEYFYEVMTDDVPQTLDQIVRTLRGRGVAAQRVGLSAGHCGCDLPSIPPPPSSCD</sequence>
<dbReference type="EMBL" id="QGGW01000003">
    <property type="protein sequence ID" value="PWK61081.1"/>
    <property type="molecule type" value="Genomic_DNA"/>
</dbReference>
<protein>
    <submittedName>
        <fullName evidence="1">Uncharacterized protein</fullName>
    </submittedName>
</protein>
<accession>A0A316GJW3</accession>
<evidence type="ECO:0000313" key="2">
    <source>
        <dbReference type="Proteomes" id="UP000245708"/>
    </source>
</evidence>
<keyword evidence="2" id="KW-1185">Reference proteome</keyword>
<evidence type="ECO:0000313" key="1">
    <source>
        <dbReference type="EMBL" id="PWK61081.1"/>
    </source>
</evidence>
<organism evidence="1 2">
    <name type="scientific">Roseicyclus mahoneyensis</name>
    <dbReference type="NCBI Taxonomy" id="164332"/>
    <lineage>
        <taxon>Bacteria</taxon>
        <taxon>Pseudomonadati</taxon>
        <taxon>Pseudomonadota</taxon>
        <taxon>Alphaproteobacteria</taxon>
        <taxon>Rhodobacterales</taxon>
        <taxon>Roseobacteraceae</taxon>
        <taxon>Roseicyclus</taxon>
    </lineage>
</organism>
<comment type="caution">
    <text evidence="1">The sequence shown here is derived from an EMBL/GenBank/DDBJ whole genome shotgun (WGS) entry which is preliminary data.</text>
</comment>
<reference evidence="1 2" key="1">
    <citation type="submission" date="2018-05" db="EMBL/GenBank/DDBJ databases">
        <title>Genomic Encyclopedia of Type Strains, Phase IV (KMG-IV): sequencing the most valuable type-strain genomes for metagenomic binning, comparative biology and taxonomic classification.</title>
        <authorList>
            <person name="Goeker M."/>
        </authorList>
    </citation>
    <scope>NUCLEOTIDE SEQUENCE [LARGE SCALE GENOMIC DNA]</scope>
    <source>
        <strain evidence="1 2">DSM 16097</strain>
    </source>
</reference>
<proteinExistence type="predicted"/>
<name>A0A316GJW3_9RHOB</name>
<dbReference type="AlphaFoldDB" id="A0A316GJW3"/>
<gene>
    <name evidence="1" type="ORF">C7455_103281</name>
</gene>